<dbReference type="RefSeq" id="WP_086891323.1">
    <property type="nucleotide sequence ID" value="NZ_CP021252.1"/>
</dbReference>
<evidence type="ECO:0000256" key="8">
    <source>
        <dbReference type="HAMAP-Rule" id="MF_00376"/>
    </source>
</evidence>
<dbReference type="PANTHER" id="PTHR10695:SF46">
    <property type="entry name" value="BIFUNCTIONAL COENZYME A SYNTHASE-RELATED"/>
    <property type="match status" value="1"/>
</dbReference>
<dbReference type="Gene3D" id="3.40.50.300">
    <property type="entry name" value="P-loop containing nucleotide triphosphate hydrolases"/>
    <property type="match status" value="1"/>
</dbReference>
<comment type="catalytic activity">
    <reaction evidence="8">
        <text>3'-dephospho-CoA + ATP = ADP + CoA + H(+)</text>
        <dbReference type="Rhea" id="RHEA:18245"/>
        <dbReference type="ChEBI" id="CHEBI:15378"/>
        <dbReference type="ChEBI" id="CHEBI:30616"/>
        <dbReference type="ChEBI" id="CHEBI:57287"/>
        <dbReference type="ChEBI" id="CHEBI:57328"/>
        <dbReference type="ChEBI" id="CHEBI:456216"/>
        <dbReference type="EC" id="2.7.1.24"/>
    </reaction>
</comment>
<proteinExistence type="inferred from homology"/>
<dbReference type="NCBIfam" id="NF002879">
    <property type="entry name" value="PRK03333.1"/>
    <property type="match status" value="1"/>
</dbReference>
<evidence type="ECO:0000256" key="7">
    <source>
        <dbReference type="ARBA" id="ARBA00022993"/>
    </source>
</evidence>
<evidence type="ECO:0000256" key="1">
    <source>
        <dbReference type="ARBA" id="ARBA00009018"/>
    </source>
</evidence>
<keyword evidence="7 8" id="KW-0173">Coenzyme A biosynthesis</keyword>
<dbReference type="GO" id="GO:0004140">
    <property type="term" value="F:dephospho-CoA kinase activity"/>
    <property type="evidence" value="ECO:0007669"/>
    <property type="project" value="UniProtKB-UniRule"/>
</dbReference>
<dbReference type="Pfam" id="PF01121">
    <property type="entry name" value="CoaE"/>
    <property type="match status" value="1"/>
</dbReference>
<keyword evidence="6 8" id="KW-0067">ATP-binding</keyword>
<dbReference type="GO" id="GO:0005737">
    <property type="term" value="C:cytoplasm"/>
    <property type="evidence" value="ECO:0007669"/>
    <property type="project" value="UniProtKB-SubCell"/>
</dbReference>
<evidence type="ECO:0000256" key="9">
    <source>
        <dbReference type="NCBIfam" id="TIGR00152"/>
    </source>
</evidence>
<dbReference type="SUPFAM" id="SSF52540">
    <property type="entry name" value="P-loop containing nucleoside triphosphate hydrolases"/>
    <property type="match status" value="1"/>
</dbReference>
<dbReference type="EMBL" id="CP021252">
    <property type="protein sequence ID" value="ART21221.1"/>
    <property type="molecule type" value="Genomic_DNA"/>
</dbReference>
<evidence type="ECO:0000256" key="3">
    <source>
        <dbReference type="ARBA" id="ARBA00022679"/>
    </source>
</evidence>
<name>A0A2Z2J3J7_CORST</name>
<evidence type="ECO:0000256" key="4">
    <source>
        <dbReference type="ARBA" id="ARBA00022741"/>
    </source>
</evidence>
<dbReference type="UniPathway" id="UPA00241">
    <property type="reaction ID" value="UER00356"/>
</dbReference>
<dbReference type="PROSITE" id="PS51219">
    <property type="entry name" value="DPCK"/>
    <property type="match status" value="1"/>
</dbReference>
<dbReference type="GO" id="GO:0015937">
    <property type="term" value="P:coenzyme A biosynthetic process"/>
    <property type="evidence" value="ECO:0007669"/>
    <property type="project" value="UniProtKB-UniRule"/>
</dbReference>
<keyword evidence="2 8" id="KW-0963">Cytoplasm</keyword>
<comment type="similarity">
    <text evidence="1 8">Belongs to the CoaE family.</text>
</comment>
<dbReference type="CDD" id="cd02022">
    <property type="entry name" value="DPCK"/>
    <property type="match status" value="1"/>
</dbReference>
<dbReference type="FunFam" id="3.40.50.300:FF:000991">
    <property type="entry name" value="Dephospho-CoA kinase"/>
    <property type="match status" value="1"/>
</dbReference>
<evidence type="ECO:0000313" key="10">
    <source>
        <dbReference type="EMBL" id="ART21221.1"/>
    </source>
</evidence>
<keyword evidence="5 8" id="KW-0418">Kinase</keyword>
<organism evidence="10 11">
    <name type="scientific">Corynebacterium striatum</name>
    <dbReference type="NCBI Taxonomy" id="43770"/>
    <lineage>
        <taxon>Bacteria</taxon>
        <taxon>Bacillati</taxon>
        <taxon>Actinomycetota</taxon>
        <taxon>Actinomycetes</taxon>
        <taxon>Mycobacteriales</taxon>
        <taxon>Corynebacteriaceae</taxon>
        <taxon>Corynebacterium</taxon>
    </lineage>
</organism>
<gene>
    <name evidence="8" type="primary">coaE</name>
    <name evidence="10" type="ORF">CBE89_06740</name>
</gene>
<dbReference type="HAMAP" id="MF_00376">
    <property type="entry name" value="Dephospho_CoA_kinase"/>
    <property type="match status" value="1"/>
</dbReference>
<dbReference type="GO" id="GO:0005524">
    <property type="term" value="F:ATP binding"/>
    <property type="evidence" value="ECO:0007669"/>
    <property type="project" value="UniProtKB-UniRule"/>
</dbReference>
<evidence type="ECO:0000256" key="6">
    <source>
        <dbReference type="ARBA" id="ARBA00022840"/>
    </source>
</evidence>
<accession>A0A2Z2J3J7</accession>
<dbReference type="AlphaFoldDB" id="A0A2Z2J3J7"/>
<dbReference type="Proteomes" id="UP000250197">
    <property type="component" value="Chromosome"/>
</dbReference>
<keyword evidence="4 8" id="KW-0547">Nucleotide-binding</keyword>
<protein>
    <recommendedName>
        <fullName evidence="8 9">Dephospho-CoA kinase</fullName>
        <ecNumber evidence="8 9">2.7.1.24</ecNumber>
    </recommendedName>
    <alternativeName>
        <fullName evidence="8">Dephosphocoenzyme A kinase</fullName>
    </alternativeName>
</protein>
<comment type="pathway">
    <text evidence="8">Cofactor biosynthesis; coenzyme A biosynthesis; CoA from (R)-pantothenate: step 5/5.</text>
</comment>
<feature type="binding site" evidence="8">
    <location>
        <begin position="11"/>
        <end position="16"/>
    </location>
    <ligand>
        <name>ATP</name>
        <dbReference type="ChEBI" id="CHEBI:30616"/>
    </ligand>
</feature>
<dbReference type="EC" id="2.7.1.24" evidence="8 9"/>
<evidence type="ECO:0000256" key="5">
    <source>
        <dbReference type="ARBA" id="ARBA00022777"/>
    </source>
</evidence>
<dbReference type="NCBIfam" id="TIGR00152">
    <property type="entry name" value="dephospho-CoA kinase"/>
    <property type="match status" value="1"/>
</dbReference>
<dbReference type="InterPro" id="IPR027417">
    <property type="entry name" value="P-loop_NTPase"/>
</dbReference>
<comment type="function">
    <text evidence="8">Catalyzes the phosphorylation of the 3'-hydroxyl group of dephosphocoenzyme A to form coenzyme A.</text>
</comment>
<sequence length="199" mass="21579">MKLIGLTGGIGSGKSTVARLLKEQGWTVVDADQIARDIVEPGEPALAELAEAFGADIIREDGSLNRGLLATRAFGDAASTQRLNDITHPRIEAETQRRFDAARSAGEEFVVYDMPLLVDKGLHAGMDYTIVVDVDVATRVQRLVEFRGLVETDARRRIAAQISDDARLAVADFVIDNNGALEELSGQVERVVHEIAAKK</sequence>
<evidence type="ECO:0000313" key="11">
    <source>
        <dbReference type="Proteomes" id="UP000250197"/>
    </source>
</evidence>
<dbReference type="PANTHER" id="PTHR10695">
    <property type="entry name" value="DEPHOSPHO-COA KINASE-RELATED"/>
    <property type="match status" value="1"/>
</dbReference>
<keyword evidence="3 8" id="KW-0808">Transferase</keyword>
<dbReference type="InterPro" id="IPR001977">
    <property type="entry name" value="Depp_CoAkinase"/>
</dbReference>
<reference evidence="10 11" key="1">
    <citation type="submission" date="2017-05" db="EMBL/GenBank/DDBJ databases">
        <title>Complete genome sequence of Corynebacterium striatum KC-Na-1 isolated from Neophocaena asiaeorientalis in Korea.</title>
        <authorList>
            <person name="Kim J.H."/>
            <person name="Lee K."/>
        </authorList>
    </citation>
    <scope>NUCLEOTIDE SEQUENCE [LARGE SCALE GENOMIC DNA]</scope>
    <source>
        <strain evidence="10 11">KC-Na-01</strain>
    </source>
</reference>
<evidence type="ECO:0000256" key="2">
    <source>
        <dbReference type="ARBA" id="ARBA00022490"/>
    </source>
</evidence>
<dbReference type="KEGG" id="cstr:CBE89_06740"/>
<comment type="subcellular location">
    <subcellularLocation>
        <location evidence="8">Cytoplasm</location>
    </subcellularLocation>
</comment>